<organism evidence="1 2">
    <name type="scientific">Tenacibaculum tangerinum</name>
    <dbReference type="NCBI Taxonomy" id="3038772"/>
    <lineage>
        <taxon>Bacteria</taxon>
        <taxon>Pseudomonadati</taxon>
        <taxon>Bacteroidota</taxon>
        <taxon>Flavobacteriia</taxon>
        <taxon>Flavobacteriales</taxon>
        <taxon>Flavobacteriaceae</taxon>
        <taxon>Tenacibaculum</taxon>
    </lineage>
</organism>
<dbReference type="EMBL" id="CP122539">
    <property type="protein sequence ID" value="WGH76261.1"/>
    <property type="molecule type" value="Genomic_DNA"/>
</dbReference>
<dbReference type="RefSeq" id="WP_279652130.1">
    <property type="nucleotide sequence ID" value="NZ_CP122539.1"/>
</dbReference>
<sequence>MTIDGETFFGTDGDFPEYELSEAYVKLNGQKISLETSKMCNPWFGKRDVFHHQIIFNENDNGILVFGTFSDGTGSYGAEWLVKKNKSERLALTTDENFTFKYDEE</sequence>
<gene>
    <name evidence="1" type="ORF">P8625_03595</name>
</gene>
<evidence type="ECO:0000313" key="2">
    <source>
        <dbReference type="Proteomes" id="UP001232001"/>
    </source>
</evidence>
<dbReference type="Proteomes" id="UP001232001">
    <property type="component" value="Chromosome"/>
</dbReference>
<name>A0ABY8L5A5_9FLAO</name>
<reference evidence="1 2" key="1">
    <citation type="submission" date="2023-04" db="EMBL/GenBank/DDBJ databases">
        <title>Tenacibaculum tangerinum sp. nov., isolated from sea tidal flat of South Korea.</title>
        <authorList>
            <person name="Lee S.H."/>
            <person name="Kim J.-J."/>
        </authorList>
    </citation>
    <scope>NUCLEOTIDE SEQUENCE [LARGE SCALE GENOMIC DNA]</scope>
    <source>
        <strain evidence="1 2">GRR-S3-23</strain>
    </source>
</reference>
<accession>A0ABY8L5A5</accession>
<proteinExistence type="predicted"/>
<protein>
    <submittedName>
        <fullName evidence="1">Uncharacterized protein</fullName>
    </submittedName>
</protein>
<evidence type="ECO:0000313" key="1">
    <source>
        <dbReference type="EMBL" id="WGH76261.1"/>
    </source>
</evidence>
<keyword evidence="2" id="KW-1185">Reference proteome</keyword>